<evidence type="ECO:0000313" key="2">
    <source>
        <dbReference type="Proteomes" id="UP000199417"/>
    </source>
</evidence>
<protein>
    <submittedName>
        <fullName evidence="1">Uncharacterized protein</fullName>
    </submittedName>
</protein>
<gene>
    <name evidence="1" type="ORF">SAMN05444580_104265</name>
</gene>
<sequence>MATYGLWQSVKHFMVSGHPPCYESDSIGELDSIGRNKGWYSPAPAVIARRNTAGNWVPESWVRKTRLVNLTPDQPIKYQQVREGLRPWPGHLGEPPRLPAGR</sequence>
<keyword evidence="2" id="KW-1185">Reference proteome</keyword>
<name>A0A1G6UQF7_9NOCA</name>
<dbReference type="EMBL" id="FNAB01000004">
    <property type="protein sequence ID" value="SDD43484.1"/>
    <property type="molecule type" value="Genomic_DNA"/>
</dbReference>
<evidence type="ECO:0000313" key="1">
    <source>
        <dbReference type="EMBL" id="SDD43484.1"/>
    </source>
</evidence>
<dbReference type="Proteomes" id="UP000199417">
    <property type="component" value="Unassembled WGS sequence"/>
</dbReference>
<accession>A0A1G6UQF7</accession>
<organism evidence="1 2">
    <name type="scientific">Rhodococcus tukisamuensis</name>
    <dbReference type="NCBI Taxonomy" id="168276"/>
    <lineage>
        <taxon>Bacteria</taxon>
        <taxon>Bacillati</taxon>
        <taxon>Actinomycetota</taxon>
        <taxon>Actinomycetes</taxon>
        <taxon>Mycobacteriales</taxon>
        <taxon>Nocardiaceae</taxon>
        <taxon>Rhodococcus</taxon>
    </lineage>
</organism>
<dbReference type="AlphaFoldDB" id="A0A1G6UQF7"/>
<proteinExistence type="predicted"/>
<reference evidence="1 2" key="1">
    <citation type="submission" date="2016-10" db="EMBL/GenBank/DDBJ databases">
        <authorList>
            <person name="de Groot N.N."/>
        </authorList>
    </citation>
    <scope>NUCLEOTIDE SEQUENCE [LARGE SCALE GENOMIC DNA]</scope>
    <source>
        <strain evidence="1 2">JCM 11308</strain>
    </source>
</reference>